<dbReference type="SUPFAM" id="SSF57850">
    <property type="entry name" value="RING/U-box"/>
    <property type="match status" value="1"/>
</dbReference>
<dbReference type="Gene3D" id="3.30.160.60">
    <property type="entry name" value="Classic Zinc Finger"/>
    <property type="match status" value="1"/>
</dbReference>
<dbReference type="InterPro" id="IPR047153">
    <property type="entry name" value="TRIM45/56/19-like"/>
</dbReference>
<dbReference type="InterPro" id="IPR013083">
    <property type="entry name" value="Znf_RING/FYVE/PHD"/>
</dbReference>
<evidence type="ECO:0000313" key="8">
    <source>
        <dbReference type="Proteomes" id="UP001519460"/>
    </source>
</evidence>
<evidence type="ECO:0000256" key="1">
    <source>
        <dbReference type="ARBA" id="ARBA00022723"/>
    </source>
</evidence>
<protein>
    <submittedName>
        <fullName evidence="7">Uncharacterized protein</fullName>
    </submittedName>
</protein>
<dbReference type="SUPFAM" id="SSF57845">
    <property type="entry name" value="B-box zinc-binding domain"/>
    <property type="match status" value="1"/>
</dbReference>
<evidence type="ECO:0000256" key="2">
    <source>
        <dbReference type="ARBA" id="ARBA00022771"/>
    </source>
</evidence>
<dbReference type="AlphaFoldDB" id="A0ABD0K9U9"/>
<evidence type="ECO:0000259" key="6">
    <source>
        <dbReference type="PROSITE" id="PS50119"/>
    </source>
</evidence>
<dbReference type="GO" id="GO:0008270">
    <property type="term" value="F:zinc ion binding"/>
    <property type="evidence" value="ECO:0007669"/>
    <property type="project" value="UniProtKB-KW"/>
</dbReference>
<dbReference type="InterPro" id="IPR027370">
    <property type="entry name" value="Znf-RING_euk"/>
</dbReference>
<dbReference type="PROSITE" id="PS50119">
    <property type="entry name" value="ZF_BBOX"/>
    <property type="match status" value="1"/>
</dbReference>
<dbReference type="EMBL" id="JACVVK020000219">
    <property type="protein sequence ID" value="KAK7483858.1"/>
    <property type="molecule type" value="Genomic_DNA"/>
</dbReference>
<dbReference type="SMART" id="SM00184">
    <property type="entry name" value="RING"/>
    <property type="match status" value="1"/>
</dbReference>
<dbReference type="InterPro" id="IPR001841">
    <property type="entry name" value="Znf_RING"/>
</dbReference>
<dbReference type="PROSITE" id="PS50089">
    <property type="entry name" value="ZF_RING_2"/>
    <property type="match status" value="1"/>
</dbReference>
<dbReference type="PROSITE" id="PS00518">
    <property type="entry name" value="ZF_RING_1"/>
    <property type="match status" value="1"/>
</dbReference>
<dbReference type="PANTHER" id="PTHR25462:SF296">
    <property type="entry name" value="MEIOTIC P26, ISOFORM F"/>
    <property type="match status" value="1"/>
</dbReference>
<dbReference type="InterPro" id="IPR017907">
    <property type="entry name" value="Znf_RING_CS"/>
</dbReference>
<reference evidence="7 8" key="1">
    <citation type="journal article" date="2023" name="Sci. Data">
        <title>Genome assembly of the Korean intertidal mud-creeper Batillaria attramentaria.</title>
        <authorList>
            <person name="Patra A.K."/>
            <person name="Ho P.T."/>
            <person name="Jun S."/>
            <person name="Lee S.J."/>
            <person name="Kim Y."/>
            <person name="Won Y.J."/>
        </authorList>
    </citation>
    <scope>NUCLEOTIDE SEQUENCE [LARGE SCALE GENOMIC DNA]</scope>
    <source>
        <strain evidence="7">Wonlab-2016</strain>
    </source>
</reference>
<gene>
    <name evidence="7" type="ORF">BaRGS_00024875</name>
</gene>
<feature type="domain" description="RING-type" evidence="5">
    <location>
        <begin position="17"/>
        <end position="60"/>
    </location>
</feature>
<name>A0ABD0K9U9_9CAEN</name>
<evidence type="ECO:0000256" key="4">
    <source>
        <dbReference type="PROSITE-ProRule" id="PRU00024"/>
    </source>
</evidence>
<dbReference type="InterPro" id="IPR000315">
    <property type="entry name" value="Znf_B-box"/>
</dbReference>
<evidence type="ECO:0000313" key="7">
    <source>
        <dbReference type="EMBL" id="KAK7483858.1"/>
    </source>
</evidence>
<evidence type="ECO:0000256" key="3">
    <source>
        <dbReference type="ARBA" id="ARBA00022833"/>
    </source>
</evidence>
<dbReference type="Gene3D" id="3.30.40.10">
    <property type="entry name" value="Zinc/RING finger domain, C3HC4 (zinc finger)"/>
    <property type="match status" value="1"/>
</dbReference>
<proteinExistence type="predicted"/>
<evidence type="ECO:0000259" key="5">
    <source>
        <dbReference type="PROSITE" id="PS50089"/>
    </source>
</evidence>
<keyword evidence="3" id="KW-0862">Zinc</keyword>
<keyword evidence="8" id="KW-1185">Reference proteome</keyword>
<dbReference type="PANTHER" id="PTHR25462">
    <property type="entry name" value="BONUS, ISOFORM C-RELATED"/>
    <property type="match status" value="1"/>
</dbReference>
<accession>A0ABD0K9U9</accession>
<feature type="domain" description="B box-type" evidence="6">
    <location>
        <begin position="88"/>
        <end position="129"/>
    </location>
</feature>
<dbReference type="Pfam" id="PF00643">
    <property type="entry name" value="zf-B_box"/>
    <property type="match status" value="1"/>
</dbReference>
<dbReference type="SMART" id="SM00336">
    <property type="entry name" value="BBOX"/>
    <property type="match status" value="1"/>
</dbReference>
<keyword evidence="1" id="KW-0479">Metal-binding</keyword>
<dbReference type="Proteomes" id="UP001519460">
    <property type="component" value="Unassembled WGS sequence"/>
</dbReference>
<organism evidence="7 8">
    <name type="scientific">Batillaria attramentaria</name>
    <dbReference type="NCBI Taxonomy" id="370345"/>
    <lineage>
        <taxon>Eukaryota</taxon>
        <taxon>Metazoa</taxon>
        <taxon>Spiralia</taxon>
        <taxon>Lophotrochozoa</taxon>
        <taxon>Mollusca</taxon>
        <taxon>Gastropoda</taxon>
        <taxon>Caenogastropoda</taxon>
        <taxon>Sorbeoconcha</taxon>
        <taxon>Cerithioidea</taxon>
        <taxon>Batillariidae</taxon>
        <taxon>Batillaria</taxon>
    </lineage>
</organism>
<keyword evidence="2 4" id="KW-0863">Zinc-finger</keyword>
<comment type="caution">
    <text evidence="7">The sequence shown here is derived from an EMBL/GenBank/DDBJ whole genome shotgun (WGS) entry which is preliminary data.</text>
</comment>
<sequence length="222" mass="24936">MATGGGAVPNKRQSLTCGLCLNIYMSPKLLPVCHHTFCEQCLKDLAARYPTNTFPCPACREETEVPPGGVSAFKTNFYIDPQDLERARDNVHCMTHLNKELEFYCLQCDEPICLNCKLTEHELHETTDLARNAGMASIRFKRCMAEAKKSIELVEKEQQAVKDKKTAVQAVVRNRHATLQAAIDKYRDDALTSLDTATDDMLSVLQVDLFNRSTKPEETDHA</sequence>
<dbReference type="Pfam" id="PF13445">
    <property type="entry name" value="zf-RING_UBOX"/>
    <property type="match status" value="1"/>
</dbReference>